<feature type="transmembrane region" description="Helical" evidence="1">
    <location>
        <begin position="146"/>
        <end position="167"/>
    </location>
</feature>
<keyword evidence="1" id="KW-1133">Transmembrane helix</keyword>
<evidence type="ECO:0000313" key="2">
    <source>
        <dbReference type="EMBL" id="TFB85328.1"/>
    </source>
</evidence>
<comment type="caution">
    <text evidence="2">The sequence shown here is derived from an EMBL/GenBank/DDBJ whole genome shotgun (WGS) entry which is preliminary data.</text>
</comment>
<proteinExistence type="predicted"/>
<name>A0ABY2I9U6_9MICO</name>
<feature type="transmembrane region" description="Helical" evidence="1">
    <location>
        <begin position="6"/>
        <end position="24"/>
    </location>
</feature>
<dbReference type="EMBL" id="SOFG01000018">
    <property type="protein sequence ID" value="TFB85328.1"/>
    <property type="molecule type" value="Genomic_DNA"/>
</dbReference>
<evidence type="ECO:0000256" key="1">
    <source>
        <dbReference type="SAM" id="Phobius"/>
    </source>
</evidence>
<feature type="transmembrane region" description="Helical" evidence="1">
    <location>
        <begin position="173"/>
        <end position="193"/>
    </location>
</feature>
<sequence length="369" mass="38085">MSSEVLGGGVMVGVAAVLWVAYLMPTWTRRRQYLTTERNAVRLQQTMRILAETSEIPQEVRLEASARTVVTQQKLLAQAEEDARVEAKAVMAAATSARRAVAARAAAERAAALRLAAEQAAAQRAAQATVAGHAAARSRRVRRLRAIATLMLLGALVALTLGLVTLVTGGSAVLLAVGAASGLLAFGTLNRLARTSAHARARSVAAGPAVAEARSRPLVGQDFEPVQLEETPVPVQTWTPRPLPRPLHLAPGTVAQAAMASVDAAAQLRRAAAEAEVARRAEQLQVAVTPLRHTGTIFAQGSNAGGNLGSNVGSNAGTASVTRTGPVAVGGAGKAAAPVSRFASMGIVGETEPGMTDLDAVLRRRRAAG</sequence>
<keyword evidence="1" id="KW-0812">Transmembrane</keyword>
<organism evidence="2 3">
    <name type="scientific">Cryobacterium algoricola</name>
    <dbReference type="NCBI Taxonomy" id="1259183"/>
    <lineage>
        <taxon>Bacteria</taxon>
        <taxon>Bacillati</taxon>
        <taxon>Actinomycetota</taxon>
        <taxon>Actinomycetes</taxon>
        <taxon>Micrococcales</taxon>
        <taxon>Microbacteriaceae</taxon>
        <taxon>Cryobacterium</taxon>
    </lineage>
</organism>
<evidence type="ECO:0000313" key="3">
    <source>
        <dbReference type="Proteomes" id="UP000297608"/>
    </source>
</evidence>
<gene>
    <name evidence="2" type="ORF">E3O44_14195</name>
</gene>
<reference evidence="2 3" key="1">
    <citation type="submission" date="2019-03" db="EMBL/GenBank/DDBJ databases">
        <title>Genomics of glacier-inhabiting Cryobacterium strains.</title>
        <authorList>
            <person name="Liu Q."/>
            <person name="Xin Y.-H."/>
        </authorList>
    </citation>
    <scope>NUCLEOTIDE SEQUENCE [LARGE SCALE GENOMIC DNA]</scope>
    <source>
        <strain evidence="2 3">MDB2-B</strain>
    </source>
</reference>
<dbReference type="Proteomes" id="UP000297608">
    <property type="component" value="Unassembled WGS sequence"/>
</dbReference>
<keyword evidence="3" id="KW-1185">Reference proteome</keyword>
<keyword evidence="1" id="KW-0472">Membrane</keyword>
<dbReference type="RefSeq" id="WP_134535430.1">
    <property type="nucleotide sequence ID" value="NZ_SOFG01000018.1"/>
</dbReference>
<evidence type="ECO:0008006" key="4">
    <source>
        <dbReference type="Google" id="ProtNLM"/>
    </source>
</evidence>
<accession>A0ABY2I9U6</accession>
<protein>
    <recommendedName>
        <fullName evidence="4">Large exoprotein</fullName>
    </recommendedName>
</protein>